<keyword evidence="1" id="KW-0805">Transcription regulation</keyword>
<dbReference type="InterPro" id="IPR009061">
    <property type="entry name" value="DNA-bd_dom_put_sf"/>
</dbReference>
<proteinExistence type="predicted"/>
<gene>
    <name evidence="5" type="ORF">GV832_20805</name>
</gene>
<reference evidence="5" key="1">
    <citation type="submission" date="2020-01" db="EMBL/GenBank/DDBJ databases">
        <authorList>
            <person name="Chen W.-M."/>
        </authorList>
    </citation>
    <scope>NUCLEOTIDE SEQUENCE</scope>
    <source>
        <strain evidence="5">CYK-10</strain>
    </source>
</reference>
<dbReference type="Proteomes" id="UP001193501">
    <property type="component" value="Unassembled WGS sequence"/>
</dbReference>
<dbReference type="GO" id="GO:0003700">
    <property type="term" value="F:DNA-binding transcription factor activity"/>
    <property type="evidence" value="ECO:0007669"/>
    <property type="project" value="InterPro"/>
</dbReference>
<evidence type="ECO:0000256" key="1">
    <source>
        <dbReference type="ARBA" id="ARBA00023015"/>
    </source>
</evidence>
<organism evidence="5 6">
    <name type="scientific">Stagnihabitans tardus</name>
    <dbReference type="NCBI Taxonomy" id="2699202"/>
    <lineage>
        <taxon>Bacteria</taxon>
        <taxon>Pseudomonadati</taxon>
        <taxon>Pseudomonadota</taxon>
        <taxon>Alphaproteobacteria</taxon>
        <taxon>Rhodobacterales</taxon>
        <taxon>Paracoccaceae</taxon>
        <taxon>Stagnihabitans</taxon>
    </lineage>
</organism>
<dbReference type="Pfam" id="PF00376">
    <property type="entry name" value="MerR"/>
    <property type="match status" value="1"/>
</dbReference>
<keyword evidence="3" id="KW-0804">Transcription</keyword>
<evidence type="ECO:0000256" key="2">
    <source>
        <dbReference type="ARBA" id="ARBA00023125"/>
    </source>
</evidence>
<dbReference type="SMART" id="SM00422">
    <property type="entry name" value="HTH_MERR"/>
    <property type="match status" value="1"/>
</dbReference>
<dbReference type="PANTHER" id="PTHR30204:SF92">
    <property type="entry name" value="HTH-TYPE TRANSCRIPTIONAL REGULATOR ZNTR"/>
    <property type="match status" value="1"/>
</dbReference>
<dbReference type="InterPro" id="IPR047057">
    <property type="entry name" value="MerR_fam"/>
</dbReference>
<name>A0AAE4YC71_9RHOB</name>
<accession>A0AAE4YC71</accession>
<comment type="caution">
    <text evidence="5">The sequence shown here is derived from an EMBL/GenBank/DDBJ whole genome shotgun (WGS) entry which is preliminary data.</text>
</comment>
<dbReference type="CDD" id="cd04785">
    <property type="entry name" value="HTH_CadR-PbrR-like"/>
    <property type="match status" value="1"/>
</dbReference>
<dbReference type="Gene3D" id="1.10.1660.10">
    <property type="match status" value="1"/>
</dbReference>
<dbReference type="PANTHER" id="PTHR30204">
    <property type="entry name" value="REDOX-CYCLING DRUG-SENSING TRANSCRIPTIONAL ACTIVATOR SOXR"/>
    <property type="match status" value="1"/>
</dbReference>
<dbReference type="EMBL" id="JAABNR010000045">
    <property type="protein sequence ID" value="NBZ90027.1"/>
    <property type="molecule type" value="Genomic_DNA"/>
</dbReference>
<sequence>MTVVHEAATRKESLKAGVLRRADLARATGCNLETIRYYETAGILPPPARTDAGHRTYEATDVQRLRFVMRARELGFSLDDIRGLLGLGDGALQSCAEVKEKTEAHLTDVRAKIADLQRIEALLSRTAALCSGGDRPECPVLDILRH</sequence>
<dbReference type="PRINTS" id="PR00040">
    <property type="entry name" value="HTHMERR"/>
</dbReference>
<dbReference type="PROSITE" id="PS00552">
    <property type="entry name" value="HTH_MERR_1"/>
    <property type="match status" value="1"/>
</dbReference>
<dbReference type="Pfam" id="PF09278">
    <property type="entry name" value="MerR-DNA-bind"/>
    <property type="match status" value="1"/>
</dbReference>
<keyword evidence="2 5" id="KW-0238">DNA-binding</keyword>
<feature type="domain" description="HTH merR-type" evidence="4">
    <location>
        <begin position="24"/>
        <end position="87"/>
    </location>
</feature>
<keyword evidence="6" id="KW-1185">Reference proteome</keyword>
<protein>
    <submittedName>
        <fullName evidence="5">MerR family DNA-binding protein</fullName>
    </submittedName>
</protein>
<evidence type="ECO:0000313" key="6">
    <source>
        <dbReference type="Proteomes" id="UP001193501"/>
    </source>
</evidence>
<evidence type="ECO:0000259" key="4">
    <source>
        <dbReference type="PROSITE" id="PS50937"/>
    </source>
</evidence>
<dbReference type="InterPro" id="IPR000551">
    <property type="entry name" value="MerR-type_HTH_dom"/>
</dbReference>
<evidence type="ECO:0000313" key="5">
    <source>
        <dbReference type="EMBL" id="NBZ90027.1"/>
    </source>
</evidence>
<dbReference type="InterPro" id="IPR015358">
    <property type="entry name" value="Tscrpt_reg_MerR_DNA-bd"/>
</dbReference>
<dbReference type="PROSITE" id="PS50937">
    <property type="entry name" value="HTH_MERR_2"/>
    <property type="match status" value="1"/>
</dbReference>
<evidence type="ECO:0000256" key="3">
    <source>
        <dbReference type="ARBA" id="ARBA00023163"/>
    </source>
</evidence>
<dbReference type="SUPFAM" id="SSF46955">
    <property type="entry name" value="Putative DNA-binding domain"/>
    <property type="match status" value="1"/>
</dbReference>
<dbReference type="AlphaFoldDB" id="A0AAE4YC71"/>
<dbReference type="RefSeq" id="WP_126976280.1">
    <property type="nucleotide sequence ID" value="NZ_JAABNR010000045.1"/>
</dbReference>
<dbReference type="GO" id="GO:0003677">
    <property type="term" value="F:DNA binding"/>
    <property type="evidence" value="ECO:0007669"/>
    <property type="project" value="UniProtKB-KW"/>
</dbReference>